<evidence type="ECO:0008006" key="4">
    <source>
        <dbReference type="Google" id="ProtNLM"/>
    </source>
</evidence>
<comment type="caution">
    <text evidence="2">The sequence shown here is derived from an EMBL/GenBank/DDBJ whole genome shotgun (WGS) entry which is preliminary data.</text>
</comment>
<name>A0A8T0PE41_PANVG</name>
<evidence type="ECO:0000256" key="1">
    <source>
        <dbReference type="SAM" id="MobiDB-lite"/>
    </source>
</evidence>
<evidence type="ECO:0000313" key="2">
    <source>
        <dbReference type="EMBL" id="KAG2560133.1"/>
    </source>
</evidence>
<dbReference type="InterPro" id="IPR055312">
    <property type="entry name" value="FBL15-like"/>
</dbReference>
<dbReference type="Proteomes" id="UP000823388">
    <property type="component" value="Chromosome 8K"/>
</dbReference>
<dbReference type="PANTHER" id="PTHR34709:SF74">
    <property type="entry name" value="F-BOX DOMAIN-CONTAINING PROTEIN"/>
    <property type="match status" value="1"/>
</dbReference>
<reference evidence="2" key="1">
    <citation type="submission" date="2020-05" db="EMBL/GenBank/DDBJ databases">
        <title>WGS assembly of Panicum virgatum.</title>
        <authorList>
            <person name="Lovell J.T."/>
            <person name="Jenkins J."/>
            <person name="Shu S."/>
            <person name="Juenger T.E."/>
            <person name="Schmutz J."/>
        </authorList>
    </citation>
    <scope>NUCLEOTIDE SEQUENCE</scope>
    <source>
        <strain evidence="2">AP13</strain>
    </source>
</reference>
<accession>A0A8T0PE41</accession>
<proteinExistence type="predicted"/>
<keyword evidence="3" id="KW-1185">Reference proteome</keyword>
<sequence>MTRPLKEASLCSPASTRPPDLHHALLELPRPRRASRRHLRPVRRAPPAPRLVPRPGRAGRRRVLSAVPVPAKAHRLRCPGPGRSRSRHTLGDSAGGGAHEPPHLVSAHRGGAGTQGVSCGAVFWQESTGCIISAPRLTNLDWGDEYNPISVHLGKMEHLRSLGTDYFLVYGDYAFIHNHFCLSLLQRVEGIQTLCLTLMYLRDIENYQYMMEDFTVLPDITFLHLKVDANGHAFQASAFHVLRLCTGIRRLMLQFGLEVRTVCSSDCICDQQPADWETEELLLNHLEEVEIVGWRGSEHEVAFMKRLFNWGTRLKEMTVNFYFTTSEIKAKELYQIFQSFSRPGIRTKFYLYQKHRKVLYAPDF</sequence>
<evidence type="ECO:0000313" key="3">
    <source>
        <dbReference type="Proteomes" id="UP000823388"/>
    </source>
</evidence>
<dbReference type="PANTHER" id="PTHR34709">
    <property type="entry name" value="OS10G0396666 PROTEIN"/>
    <property type="match status" value="1"/>
</dbReference>
<gene>
    <name evidence="2" type="ORF">PVAP13_8KG058700</name>
</gene>
<dbReference type="AlphaFoldDB" id="A0A8T0PE41"/>
<organism evidence="2 3">
    <name type="scientific">Panicum virgatum</name>
    <name type="common">Blackwell switchgrass</name>
    <dbReference type="NCBI Taxonomy" id="38727"/>
    <lineage>
        <taxon>Eukaryota</taxon>
        <taxon>Viridiplantae</taxon>
        <taxon>Streptophyta</taxon>
        <taxon>Embryophyta</taxon>
        <taxon>Tracheophyta</taxon>
        <taxon>Spermatophyta</taxon>
        <taxon>Magnoliopsida</taxon>
        <taxon>Liliopsida</taxon>
        <taxon>Poales</taxon>
        <taxon>Poaceae</taxon>
        <taxon>PACMAD clade</taxon>
        <taxon>Panicoideae</taxon>
        <taxon>Panicodae</taxon>
        <taxon>Paniceae</taxon>
        <taxon>Panicinae</taxon>
        <taxon>Panicum</taxon>
        <taxon>Panicum sect. Hiantes</taxon>
    </lineage>
</organism>
<feature type="region of interest" description="Disordered" evidence="1">
    <location>
        <begin position="1"/>
        <end position="110"/>
    </location>
</feature>
<feature type="compositionally biased region" description="Basic residues" evidence="1">
    <location>
        <begin position="31"/>
        <end position="43"/>
    </location>
</feature>
<dbReference type="EMBL" id="CM029051">
    <property type="protein sequence ID" value="KAG2560133.1"/>
    <property type="molecule type" value="Genomic_DNA"/>
</dbReference>
<protein>
    <recommendedName>
        <fullName evidence="4">FBD domain-containing protein</fullName>
    </recommendedName>
</protein>